<dbReference type="PRINTS" id="PR00959">
    <property type="entry name" value="MEVGALKINASE"/>
</dbReference>
<feature type="compositionally biased region" description="Basic and acidic residues" evidence="6">
    <location>
        <begin position="63"/>
        <end position="73"/>
    </location>
</feature>
<dbReference type="AlphaFoldDB" id="A0A8J4UR00"/>
<dbReference type="SUPFAM" id="SSF55060">
    <property type="entry name" value="GHMP Kinase, C-terminal domain"/>
    <property type="match status" value="1"/>
</dbReference>
<dbReference type="Gene3D" id="3.30.230.120">
    <property type="match status" value="1"/>
</dbReference>
<evidence type="ECO:0000313" key="11">
    <source>
        <dbReference type="Proteomes" id="UP000695562"/>
    </source>
</evidence>
<dbReference type="PANTHER" id="PTHR32463:SF0">
    <property type="entry name" value="L-FUCOSE KINASE"/>
    <property type="match status" value="1"/>
</dbReference>
<accession>A0A8J4UR00</accession>
<evidence type="ECO:0008006" key="12">
    <source>
        <dbReference type="Google" id="ProtNLM"/>
    </source>
</evidence>
<evidence type="ECO:0000313" key="10">
    <source>
        <dbReference type="EMBL" id="KAF2071416.1"/>
    </source>
</evidence>
<dbReference type="InterPro" id="IPR012887">
    <property type="entry name" value="GDP_fucose_pyrophosphorylase"/>
</dbReference>
<keyword evidence="4" id="KW-0067">ATP-binding</keyword>
<organism evidence="10 11">
    <name type="scientific">Polysphondylium violaceum</name>
    <dbReference type="NCBI Taxonomy" id="133409"/>
    <lineage>
        <taxon>Eukaryota</taxon>
        <taxon>Amoebozoa</taxon>
        <taxon>Evosea</taxon>
        <taxon>Eumycetozoa</taxon>
        <taxon>Dictyostelia</taxon>
        <taxon>Dictyosteliales</taxon>
        <taxon>Dictyosteliaceae</taxon>
        <taxon>Polysphondylium</taxon>
    </lineage>
</organism>
<dbReference type="Proteomes" id="UP000695562">
    <property type="component" value="Unassembled WGS sequence"/>
</dbReference>
<dbReference type="GO" id="GO:0005524">
    <property type="term" value="F:ATP binding"/>
    <property type="evidence" value="ECO:0007669"/>
    <property type="project" value="UniProtKB-KW"/>
</dbReference>
<sequence>MAFWDAIAVTAPKNEHAQEFLRELQTRQNEGLISKSTFLISIPDPLQDEDSFRNIGLVNQQGVRKDSGDRENSDIDEPQSPSNNVQQPPPPIVGIEKDKLAQGFAKLGSGTSTINSLFVICEKLSALSGKSYLDVDVLKDKRILLLLIGGIYQHAPLVNMCTKSFSMLPMIGVNLNYDDPSRAVDTYVGDPPVYSIDILLSNLNVIIPHLQPGFMVASTESMILFDQNDANLKDDQVWRKPGVSVITMDVDSDCYKNHGVCKIDKETNQIIEMSYKKPAEYLEKSGFIDENGKASLYTAILFFCQKSAEKLLYLYNTPPISSCTYLGIDSGTQMLKFGVYPDILCTMTKNETLDSYLNLPTFHNCNRNLVDKGRRVLWNTFRGIPINSIKIKGEFIYLKNSEDFLNLVYYNKNVKVSKRVHSYIDCKKPIEGIIMNSILTGNGSVEKTSIVYSSVLTGNWSVGSNSIVLGVKGVSFGFEILDNMIVNEIRLKSDKIKLMAMDSQSNTEPKALVVLGIHDDLNCLFDDPNATIANRSWSEFFLHSGISPDELWPKCVSKVLRTARLFPIITCDDEKLVEASLWIQSHGSPSLSVVGRWRSSKRVSIADIIGESHLLDYSQLESVAEKKKSLKLMSKQIIEGNIEAEFRWRRALSFKVDSLQVEKTLTQGEDVSILPFLHKWADSGIPIREVLDTLDRIALSSPIKYTGRLLSCISDALAIYVNHKGGLRSGPAKNSAWDKAFSYFRSHDERKGLLALAKEREKWLDSYENMIRAARHYEGAGQLVIKNIVDTCKTVLIPLCADNGDQVILPNKDWIEVKIPARIDLAGGWTDTPPICYEHGGIVINASVKVNGEFPVKVTARKVSDPKITIYFDSVESDPVICTTLLDLSDYNQPLAPGALVKCCFLQLGFIDINSTKASLEAQLKKLGGGFELISSSSLPTGSGLGTSSILAAALLFAIAHIYGYKYTDQHLIHAVLKVEQMLTAGGGWNDPAGAVEGGFKEAKCSKFSDQQQSAASNGSGSNGSITVTYDKIPVSRESTDMINRHLVLIYTGRTRLARDLLQDVIRRWYSRTTEILSVTENLLANTVDMKKALLDGDLASIGKYLSVYWKDKKCMAIGAEPTRITEIFSLINDHVYGSSLTGAGGGGFLIAVCKEDKDIFKSKMKTAIEQVDGLEDIRFYDCEVCLDGLNFKIIKSTEEQVD</sequence>
<evidence type="ECO:0000259" key="7">
    <source>
        <dbReference type="Pfam" id="PF00288"/>
    </source>
</evidence>
<dbReference type="Pfam" id="PF00288">
    <property type="entry name" value="GHMP_kinases_N"/>
    <property type="match status" value="1"/>
</dbReference>
<evidence type="ECO:0000256" key="2">
    <source>
        <dbReference type="ARBA" id="ARBA00022741"/>
    </source>
</evidence>
<evidence type="ECO:0000256" key="1">
    <source>
        <dbReference type="ARBA" id="ARBA00022679"/>
    </source>
</evidence>
<comment type="similarity">
    <text evidence="5">Belongs to the GHMP kinase family.</text>
</comment>
<dbReference type="InterPro" id="IPR052203">
    <property type="entry name" value="GHMP_Kinase-Related"/>
</dbReference>
<comment type="caution">
    <text evidence="10">The sequence shown here is derived from an EMBL/GenBank/DDBJ whole genome shotgun (WGS) entry which is preliminary data.</text>
</comment>
<evidence type="ECO:0000259" key="9">
    <source>
        <dbReference type="Pfam" id="PF08544"/>
    </source>
</evidence>
<evidence type="ECO:0000256" key="3">
    <source>
        <dbReference type="ARBA" id="ARBA00022777"/>
    </source>
</evidence>
<dbReference type="InterPro" id="IPR013750">
    <property type="entry name" value="GHMP_kinase_C_dom"/>
</dbReference>
<dbReference type="InterPro" id="IPR006204">
    <property type="entry name" value="GHMP_kinase_N_dom"/>
</dbReference>
<reference evidence="10" key="1">
    <citation type="submission" date="2020-01" db="EMBL/GenBank/DDBJ databases">
        <title>Development of genomics and gene disruption for Polysphondylium violaceum indicates a role for the polyketide synthase stlB in stalk morphogenesis.</title>
        <authorList>
            <person name="Narita B."/>
            <person name="Kawabe Y."/>
            <person name="Kin K."/>
            <person name="Saito T."/>
            <person name="Gibbs R."/>
            <person name="Kuspa A."/>
            <person name="Muzny D."/>
            <person name="Queller D."/>
            <person name="Richards S."/>
            <person name="Strassman J."/>
            <person name="Sucgang R."/>
            <person name="Worley K."/>
            <person name="Schaap P."/>
        </authorList>
    </citation>
    <scope>NUCLEOTIDE SEQUENCE</scope>
    <source>
        <strain evidence="10">QSvi11</strain>
    </source>
</reference>
<keyword evidence="11" id="KW-1185">Reference proteome</keyword>
<dbReference type="SUPFAM" id="SSF54211">
    <property type="entry name" value="Ribosomal protein S5 domain 2-like"/>
    <property type="match status" value="1"/>
</dbReference>
<proteinExistence type="inferred from homology"/>
<dbReference type="Pfam" id="PF08544">
    <property type="entry name" value="GHMP_kinases_C"/>
    <property type="match status" value="1"/>
</dbReference>
<dbReference type="GO" id="GO:0042352">
    <property type="term" value="P:GDP-L-fucose salvage"/>
    <property type="evidence" value="ECO:0007669"/>
    <property type="project" value="TreeGrafter"/>
</dbReference>
<dbReference type="GO" id="GO:0050201">
    <property type="term" value="F:fucokinase activity"/>
    <property type="evidence" value="ECO:0007669"/>
    <property type="project" value="TreeGrafter"/>
</dbReference>
<dbReference type="Pfam" id="PF07959">
    <property type="entry name" value="Fucose_pyrophosphorylase"/>
    <property type="match status" value="1"/>
</dbReference>
<dbReference type="InterPro" id="IPR020568">
    <property type="entry name" value="Ribosomal_Su5_D2-typ_SF"/>
</dbReference>
<dbReference type="EMBL" id="AJWJ01000377">
    <property type="protein sequence ID" value="KAF2071416.1"/>
    <property type="molecule type" value="Genomic_DNA"/>
</dbReference>
<evidence type="ECO:0000256" key="4">
    <source>
        <dbReference type="ARBA" id="ARBA00022840"/>
    </source>
</evidence>
<evidence type="ECO:0000256" key="6">
    <source>
        <dbReference type="SAM" id="MobiDB-lite"/>
    </source>
</evidence>
<gene>
    <name evidence="10" type="ORF">CYY_007260</name>
</gene>
<protein>
    <recommendedName>
        <fullName evidence="12">L-fucose kinase</fullName>
    </recommendedName>
</protein>
<keyword evidence="1" id="KW-0808">Transferase</keyword>
<feature type="region of interest" description="Disordered" evidence="6">
    <location>
        <begin position="58"/>
        <end position="91"/>
    </location>
</feature>
<feature type="domain" description="GHMP kinase N-terminal" evidence="7">
    <location>
        <begin position="920"/>
        <end position="999"/>
    </location>
</feature>
<dbReference type="OrthoDB" id="271303at2759"/>
<feature type="domain" description="GHMP kinase C-terminal" evidence="9">
    <location>
        <begin position="1090"/>
        <end position="1166"/>
    </location>
</feature>
<feature type="domain" description="GDP-fucose pyrophosphorylase" evidence="8">
    <location>
        <begin position="136"/>
        <end position="569"/>
    </location>
</feature>
<keyword evidence="2" id="KW-0547">Nucleotide-binding</keyword>
<dbReference type="PANTHER" id="PTHR32463">
    <property type="entry name" value="L-FUCOSE KINASE"/>
    <property type="match status" value="1"/>
</dbReference>
<evidence type="ECO:0000256" key="5">
    <source>
        <dbReference type="ARBA" id="ARBA00038121"/>
    </source>
</evidence>
<evidence type="ECO:0000259" key="8">
    <source>
        <dbReference type="Pfam" id="PF07959"/>
    </source>
</evidence>
<dbReference type="InterPro" id="IPR036554">
    <property type="entry name" value="GHMP_kinase_C_sf"/>
</dbReference>
<name>A0A8J4UR00_9MYCE</name>
<keyword evidence="3" id="KW-0418">Kinase</keyword>